<geneLocation type="plasmid" evidence="8">
    <name>prccge525b</name>
</geneLocation>
<dbReference type="EMBL" id="CP032696">
    <property type="protein sequence ID" value="AYG64181.1"/>
    <property type="molecule type" value="Genomic_DNA"/>
</dbReference>
<accession>A0A387G8L3</accession>
<dbReference type="Gene3D" id="3.40.630.30">
    <property type="match status" value="1"/>
</dbReference>
<feature type="domain" description="N-acetyltransferase" evidence="6">
    <location>
        <begin position="42"/>
        <end position="144"/>
    </location>
</feature>
<keyword evidence="8" id="KW-1185">Reference proteome</keyword>
<dbReference type="PANTHER" id="PTHR36449:SF1">
    <property type="entry name" value="ACETYLTRANSFERASE"/>
    <property type="match status" value="1"/>
</dbReference>
<keyword evidence="4" id="KW-0012">Acyltransferase</keyword>
<dbReference type="KEGG" id="rjg:CCGE525_36135"/>
<evidence type="ECO:0000259" key="6">
    <source>
        <dbReference type="Pfam" id="PF00583"/>
    </source>
</evidence>
<keyword evidence="7" id="KW-0614">Plasmid</keyword>
<protein>
    <submittedName>
        <fullName evidence="7">N-acetyltransferase</fullName>
    </submittedName>
</protein>
<dbReference type="RefSeq" id="WP_120709078.1">
    <property type="nucleotide sequence ID" value="NZ_CP032696.1"/>
</dbReference>
<dbReference type="GO" id="GO:0016747">
    <property type="term" value="F:acyltransferase activity, transferring groups other than amino-acyl groups"/>
    <property type="evidence" value="ECO:0007669"/>
    <property type="project" value="InterPro"/>
</dbReference>
<reference evidence="7 8" key="1">
    <citation type="submission" date="2018-10" db="EMBL/GenBank/DDBJ databases">
        <title>Rhizobium etli, R. leguminosarum and a new Rhizobium genospecies from Phaseolus dumosus.</title>
        <authorList>
            <person name="Ramirez-Puebla S.T."/>
            <person name="Rogel-Hernandez M.A."/>
            <person name="Guerrero G."/>
            <person name="Ormeno-Orrillo E."/>
            <person name="Martinez-Romero J.C."/>
            <person name="Negrete-Yankelevich S."/>
            <person name="Martinez-Romero E."/>
        </authorList>
    </citation>
    <scope>NUCLEOTIDE SEQUENCE [LARGE SCALE GENOMIC DNA]</scope>
    <source>
        <strain evidence="7 8">CCGE525</strain>
        <plasmid evidence="8">prccge525b</plasmid>
    </source>
</reference>
<dbReference type="PANTHER" id="PTHR36449">
    <property type="entry name" value="ACETYLTRANSFERASE-RELATED"/>
    <property type="match status" value="1"/>
</dbReference>
<dbReference type="InterPro" id="IPR016181">
    <property type="entry name" value="Acyl_CoA_acyltransferase"/>
</dbReference>
<dbReference type="InterPro" id="IPR000182">
    <property type="entry name" value="GNAT_dom"/>
</dbReference>
<evidence type="ECO:0000256" key="4">
    <source>
        <dbReference type="ARBA" id="ARBA00023315"/>
    </source>
</evidence>
<evidence type="ECO:0000256" key="3">
    <source>
        <dbReference type="ARBA" id="ARBA00022679"/>
    </source>
</evidence>
<comment type="catalytic activity">
    <reaction evidence="5">
        <text>glycyl-tRNA(Gly) + acetyl-CoA = N-acetylglycyl-tRNA(Gly) + CoA + H(+)</text>
        <dbReference type="Rhea" id="RHEA:81867"/>
        <dbReference type="Rhea" id="RHEA-COMP:9683"/>
        <dbReference type="Rhea" id="RHEA-COMP:19766"/>
        <dbReference type="ChEBI" id="CHEBI:15378"/>
        <dbReference type="ChEBI" id="CHEBI:57287"/>
        <dbReference type="ChEBI" id="CHEBI:57288"/>
        <dbReference type="ChEBI" id="CHEBI:78522"/>
        <dbReference type="ChEBI" id="CHEBI:232036"/>
    </reaction>
</comment>
<evidence type="ECO:0000256" key="2">
    <source>
        <dbReference type="ARBA" id="ARBA00022649"/>
    </source>
</evidence>
<dbReference type="Pfam" id="PF00583">
    <property type="entry name" value="Acetyltransf_1"/>
    <property type="match status" value="1"/>
</dbReference>
<evidence type="ECO:0000256" key="1">
    <source>
        <dbReference type="ARBA" id="ARBA00022491"/>
    </source>
</evidence>
<dbReference type="SUPFAM" id="SSF55729">
    <property type="entry name" value="Acyl-CoA N-acyltransferases (Nat)"/>
    <property type="match status" value="1"/>
</dbReference>
<evidence type="ECO:0000313" key="8">
    <source>
        <dbReference type="Proteomes" id="UP000282195"/>
    </source>
</evidence>
<dbReference type="OrthoDB" id="9793394at2"/>
<keyword evidence="1" id="KW-0678">Repressor</keyword>
<dbReference type="Proteomes" id="UP000282195">
    <property type="component" value="Plasmid pRCCGE525b"/>
</dbReference>
<dbReference type="AlphaFoldDB" id="A0A387G8L3"/>
<proteinExistence type="predicted"/>
<gene>
    <name evidence="7" type="ORF">CCGE525_36135</name>
</gene>
<evidence type="ECO:0000256" key="5">
    <source>
        <dbReference type="ARBA" id="ARBA00049880"/>
    </source>
</evidence>
<organism evidence="7 8">
    <name type="scientific">Rhizobium jaguaris</name>
    <dbReference type="NCBI Taxonomy" id="1312183"/>
    <lineage>
        <taxon>Bacteria</taxon>
        <taxon>Pseudomonadati</taxon>
        <taxon>Pseudomonadota</taxon>
        <taxon>Alphaproteobacteria</taxon>
        <taxon>Hyphomicrobiales</taxon>
        <taxon>Rhizobiaceae</taxon>
        <taxon>Rhizobium/Agrobacterium group</taxon>
        <taxon>Rhizobium</taxon>
    </lineage>
</organism>
<keyword evidence="3 7" id="KW-0808">Transferase</keyword>
<sequence length="178" mass="19306">MTVPDWHEEPIAKGHDRKGFDCGQADLNDFLARYARQAHESGASKTYVAVGNTDNKTILGFYTLSPAQVDFDLAPETARPSGGGRHPIGGFRLGRLAVSTSYQGRGLGGELLIAAARRCIQVSSQVGGSLLLIDAKDERVAEWYKSYGALEIPKLRLSLVLPYSVFIDVMEQAGKPIL</sequence>
<name>A0A387G8L3_9HYPH</name>
<evidence type="ECO:0000313" key="7">
    <source>
        <dbReference type="EMBL" id="AYG64181.1"/>
    </source>
</evidence>
<keyword evidence="2" id="KW-1277">Toxin-antitoxin system</keyword>